<dbReference type="PANTHER" id="PTHR13318:SF95">
    <property type="entry name" value="F-BOX PROTEIN YLR352W"/>
    <property type="match status" value="1"/>
</dbReference>
<dbReference type="GO" id="GO:0031146">
    <property type="term" value="P:SCF-dependent proteasomal ubiquitin-dependent protein catabolic process"/>
    <property type="evidence" value="ECO:0007669"/>
    <property type="project" value="TreeGrafter"/>
</dbReference>
<dbReference type="PROSITE" id="PS50181">
    <property type="entry name" value="FBOX"/>
    <property type="match status" value="1"/>
</dbReference>
<dbReference type="Pfam" id="PF12937">
    <property type="entry name" value="F-box-like"/>
    <property type="match status" value="1"/>
</dbReference>
<dbReference type="AlphaFoldDB" id="A0AAD9JHU1"/>
<dbReference type="EMBL" id="JAODUP010000310">
    <property type="protein sequence ID" value="KAK2153032.1"/>
    <property type="molecule type" value="Genomic_DNA"/>
</dbReference>
<evidence type="ECO:0000259" key="2">
    <source>
        <dbReference type="PROSITE" id="PS50181"/>
    </source>
</evidence>
<dbReference type="Gene3D" id="3.80.10.10">
    <property type="entry name" value="Ribonuclease Inhibitor"/>
    <property type="match status" value="1"/>
</dbReference>
<dbReference type="InterPro" id="IPR006553">
    <property type="entry name" value="Leu-rich_rpt_Cys-con_subtyp"/>
</dbReference>
<dbReference type="GO" id="GO:0019005">
    <property type="term" value="C:SCF ubiquitin ligase complex"/>
    <property type="evidence" value="ECO:0007669"/>
    <property type="project" value="TreeGrafter"/>
</dbReference>
<dbReference type="InterPro" id="IPR001810">
    <property type="entry name" value="F-box_dom"/>
</dbReference>
<dbReference type="InterPro" id="IPR036047">
    <property type="entry name" value="F-box-like_dom_sf"/>
</dbReference>
<name>A0AAD9JHU1_9ANNE</name>
<dbReference type="Proteomes" id="UP001208570">
    <property type="component" value="Unassembled WGS sequence"/>
</dbReference>
<organism evidence="3 4">
    <name type="scientific">Paralvinella palmiformis</name>
    <dbReference type="NCBI Taxonomy" id="53620"/>
    <lineage>
        <taxon>Eukaryota</taxon>
        <taxon>Metazoa</taxon>
        <taxon>Spiralia</taxon>
        <taxon>Lophotrochozoa</taxon>
        <taxon>Annelida</taxon>
        <taxon>Polychaeta</taxon>
        <taxon>Sedentaria</taxon>
        <taxon>Canalipalpata</taxon>
        <taxon>Terebellida</taxon>
        <taxon>Terebelliformia</taxon>
        <taxon>Alvinellidae</taxon>
        <taxon>Paralvinella</taxon>
    </lineage>
</organism>
<evidence type="ECO:0000256" key="1">
    <source>
        <dbReference type="ARBA" id="ARBA00022786"/>
    </source>
</evidence>
<keyword evidence="1" id="KW-0833">Ubl conjugation pathway</keyword>
<accession>A0AAD9JHU1</accession>
<sequence>MAGEFGLSKDIEHLPENVLLEIFKYLPVKDLCTAGRVVSDNTLWRHVDLHQYKLNLHKMWKVIRCHFSNVLISLCLRGYMDPTIINWKKQSLSDAMLKELQTRCPNIKQLELIQTNVTNISCQGLPHKLRILKITHSYIPQGWFEQMSQNPCKSTLLELDLSHSRMTSVIDINHLSCLSTLSSLKVNGCYRVNERGIRIIAEKFPQLTVLELSATKCTDLALHQISIHLTNLKRLNLSHCHTLTDAGLGDVGACLKQLEWLHLQDCRKITDQGLLHLLGLVHLRYCYLTDINVTEMTLEKLKTSLKECDIIYRKSQTT</sequence>
<dbReference type="InterPro" id="IPR032675">
    <property type="entry name" value="LRR_dom_sf"/>
</dbReference>
<evidence type="ECO:0000313" key="3">
    <source>
        <dbReference type="EMBL" id="KAK2153032.1"/>
    </source>
</evidence>
<reference evidence="3" key="1">
    <citation type="journal article" date="2023" name="Mol. Biol. Evol.">
        <title>Third-Generation Sequencing Reveals the Adaptive Role of the Epigenome in Three Deep-Sea Polychaetes.</title>
        <authorList>
            <person name="Perez M."/>
            <person name="Aroh O."/>
            <person name="Sun Y."/>
            <person name="Lan Y."/>
            <person name="Juniper S.K."/>
            <person name="Young C.R."/>
            <person name="Angers B."/>
            <person name="Qian P.Y."/>
        </authorList>
    </citation>
    <scope>NUCLEOTIDE SEQUENCE</scope>
    <source>
        <strain evidence="3">P08H-3</strain>
    </source>
</reference>
<keyword evidence="4" id="KW-1185">Reference proteome</keyword>
<protein>
    <recommendedName>
        <fullName evidence="2">F-box domain-containing protein</fullName>
    </recommendedName>
</protein>
<gene>
    <name evidence="3" type="ORF">LSH36_310g03022</name>
</gene>
<comment type="caution">
    <text evidence="3">The sequence shown here is derived from an EMBL/GenBank/DDBJ whole genome shotgun (WGS) entry which is preliminary data.</text>
</comment>
<feature type="domain" description="F-box" evidence="2">
    <location>
        <begin position="8"/>
        <end position="37"/>
    </location>
</feature>
<dbReference type="SUPFAM" id="SSF81383">
    <property type="entry name" value="F-box domain"/>
    <property type="match status" value="1"/>
</dbReference>
<dbReference type="SUPFAM" id="SSF52047">
    <property type="entry name" value="RNI-like"/>
    <property type="match status" value="1"/>
</dbReference>
<proteinExistence type="predicted"/>
<evidence type="ECO:0000313" key="4">
    <source>
        <dbReference type="Proteomes" id="UP001208570"/>
    </source>
</evidence>
<dbReference type="PANTHER" id="PTHR13318">
    <property type="entry name" value="PARTNER OF PAIRED, ISOFORM B-RELATED"/>
    <property type="match status" value="1"/>
</dbReference>
<dbReference type="SMART" id="SM00367">
    <property type="entry name" value="LRR_CC"/>
    <property type="match status" value="4"/>
</dbReference>